<evidence type="ECO:0000313" key="2">
    <source>
        <dbReference type="EMBL" id="MDZ5471594.1"/>
    </source>
</evidence>
<evidence type="ECO:0000259" key="1">
    <source>
        <dbReference type="PROSITE" id="PS51186"/>
    </source>
</evidence>
<dbReference type="RefSeq" id="WP_322445944.1">
    <property type="nucleotide sequence ID" value="NZ_JAXOFX010000003.1"/>
</dbReference>
<organism evidence="2 3">
    <name type="scientific">Robertmurraya mangrovi</name>
    <dbReference type="NCBI Taxonomy" id="3098077"/>
    <lineage>
        <taxon>Bacteria</taxon>
        <taxon>Bacillati</taxon>
        <taxon>Bacillota</taxon>
        <taxon>Bacilli</taxon>
        <taxon>Bacillales</taxon>
        <taxon>Bacillaceae</taxon>
        <taxon>Robertmurraya</taxon>
    </lineage>
</organism>
<dbReference type="PROSITE" id="PS51186">
    <property type="entry name" value="GNAT"/>
    <property type="match status" value="1"/>
</dbReference>
<keyword evidence="3" id="KW-1185">Reference proteome</keyword>
<dbReference type="Proteomes" id="UP001290455">
    <property type="component" value="Unassembled WGS sequence"/>
</dbReference>
<dbReference type="EMBL" id="JAXOFX010000003">
    <property type="protein sequence ID" value="MDZ5471594.1"/>
    <property type="molecule type" value="Genomic_DNA"/>
</dbReference>
<dbReference type="Gene3D" id="3.40.630.30">
    <property type="match status" value="1"/>
</dbReference>
<name>A0ABU5IWS3_9BACI</name>
<gene>
    <name evidence="2" type="ORF">SM124_07515</name>
</gene>
<dbReference type="SUPFAM" id="SSF55729">
    <property type="entry name" value="Acyl-CoA N-acyltransferases (Nat)"/>
    <property type="match status" value="1"/>
</dbReference>
<dbReference type="InterPro" id="IPR000182">
    <property type="entry name" value="GNAT_dom"/>
</dbReference>
<dbReference type="PANTHER" id="PTHR43792">
    <property type="entry name" value="GNAT FAMILY, PUTATIVE (AFU_ORTHOLOGUE AFUA_3G00765)-RELATED-RELATED"/>
    <property type="match status" value="1"/>
</dbReference>
<evidence type="ECO:0000313" key="3">
    <source>
        <dbReference type="Proteomes" id="UP001290455"/>
    </source>
</evidence>
<dbReference type="InterPro" id="IPR051531">
    <property type="entry name" value="N-acetyltransferase"/>
</dbReference>
<protein>
    <submittedName>
        <fullName evidence="2">GNAT family N-acetyltransferase</fullName>
    </submittedName>
</protein>
<proteinExistence type="predicted"/>
<feature type="domain" description="N-acetyltransferase" evidence="1">
    <location>
        <begin position="13"/>
        <end position="178"/>
    </location>
</feature>
<accession>A0ABU5IWS3</accession>
<dbReference type="InterPro" id="IPR016181">
    <property type="entry name" value="Acyl_CoA_acyltransferase"/>
</dbReference>
<sequence>MLSNIPEIEVGQFVLRGMELDDAPDMFEFMSDRETMKYITPNPVKNVEEMKEYILSCIDRFKREKEIPWVIVDKKTNRLIGVFRLHKLHFWHKKAEMGVVIHKDFQQKRVMTEVLNEMIPYTFNVLGLNRLVGDIFANNVGSKKLLEKYGFHRDGVLRQTDFDGTNFHDTVVYSMLKDEFEELYKEKKGQEIRY</sequence>
<comment type="caution">
    <text evidence="2">The sequence shown here is derived from an EMBL/GenBank/DDBJ whole genome shotgun (WGS) entry which is preliminary data.</text>
</comment>
<reference evidence="2 3" key="1">
    <citation type="submission" date="2023-11" db="EMBL/GenBank/DDBJ databases">
        <title>Bacillus jintuensis, isolated from a mudflat on the Beibu Gulf coast.</title>
        <authorList>
            <person name="Li M."/>
        </authorList>
    </citation>
    <scope>NUCLEOTIDE SEQUENCE [LARGE SCALE GENOMIC DNA]</scope>
    <source>
        <strain evidence="2 3">31A1R</strain>
    </source>
</reference>
<dbReference type="Pfam" id="PF13302">
    <property type="entry name" value="Acetyltransf_3"/>
    <property type="match status" value="1"/>
</dbReference>